<dbReference type="EMBL" id="GBXM01043059">
    <property type="protein sequence ID" value="JAH65518.1"/>
    <property type="molecule type" value="Transcribed_RNA"/>
</dbReference>
<name>A0A0E9UKL7_ANGAN</name>
<organism evidence="1">
    <name type="scientific">Anguilla anguilla</name>
    <name type="common">European freshwater eel</name>
    <name type="synonym">Muraena anguilla</name>
    <dbReference type="NCBI Taxonomy" id="7936"/>
    <lineage>
        <taxon>Eukaryota</taxon>
        <taxon>Metazoa</taxon>
        <taxon>Chordata</taxon>
        <taxon>Craniata</taxon>
        <taxon>Vertebrata</taxon>
        <taxon>Euteleostomi</taxon>
        <taxon>Actinopterygii</taxon>
        <taxon>Neopterygii</taxon>
        <taxon>Teleostei</taxon>
        <taxon>Anguilliformes</taxon>
        <taxon>Anguillidae</taxon>
        <taxon>Anguilla</taxon>
    </lineage>
</organism>
<reference evidence="1" key="1">
    <citation type="submission" date="2014-11" db="EMBL/GenBank/DDBJ databases">
        <authorList>
            <person name="Amaro Gonzalez C."/>
        </authorList>
    </citation>
    <scope>NUCLEOTIDE SEQUENCE</scope>
</reference>
<proteinExistence type="predicted"/>
<accession>A0A0E9UKL7</accession>
<protein>
    <submittedName>
        <fullName evidence="1">Uncharacterized protein</fullName>
    </submittedName>
</protein>
<reference evidence="1" key="2">
    <citation type="journal article" date="2015" name="Fish Shellfish Immunol.">
        <title>Early steps in the European eel (Anguilla anguilla)-Vibrio vulnificus interaction in the gills: Role of the RtxA13 toxin.</title>
        <authorList>
            <person name="Callol A."/>
            <person name="Pajuelo D."/>
            <person name="Ebbesson L."/>
            <person name="Teles M."/>
            <person name="MacKenzie S."/>
            <person name="Amaro C."/>
        </authorList>
    </citation>
    <scope>NUCLEOTIDE SEQUENCE</scope>
</reference>
<sequence length="29" mass="3313">MERVTSTTTKIKTAQRIWQRCSILCTSLG</sequence>
<dbReference type="AlphaFoldDB" id="A0A0E9UKL7"/>
<evidence type="ECO:0000313" key="1">
    <source>
        <dbReference type="EMBL" id="JAH65518.1"/>
    </source>
</evidence>